<dbReference type="InterPro" id="IPR000843">
    <property type="entry name" value="HTH_LacI"/>
</dbReference>
<keyword evidence="2" id="KW-0805">Transcription regulation</keyword>
<dbReference type="PANTHER" id="PTHR30146">
    <property type="entry name" value="LACI-RELATED TRANSCRIPTIONAL REPRESSOR"/>
    <property type="match status" value="1"/>
</dbReference>
<gene>
    <name evidence="6" type="ORF">D2962_02020</name>
</gene>
<evidence type="ECO:0000256" key="3">
    <source>
        <dbReference type="ARBA" id="ARBA00023125"/>
    </source>
</evidence>
<name>A0A3G2R2L6_9FIRM</name>
<dbReference type="GO" id="GO:0003700">
    <property type="term" value="F:DNA-binding transcription factor activity"/>
    <property type="evidence" value="ECO:0007669"/>
    <property type="project" value="TreeGrafter"/>
</dbReference>
<evidence type="ECO:0000259" key="5">
    <source>
        <dbReference type="PROSITE" id="PS50932"/>
    </source>
</evidence>
<feature type="domain" description="HTH lacI-type" evidence="5">
    <location>
        <begin position="2"/>
        <end position="56"/>
    </location>
</feature>
<dbReference type="KEGG" id="bacg:D2962_02020"/>
<evidence type="ECO:0000313" key="7">
    <source>
        <dbReference type="Proteomes" id="UP000280960"/>
    </source>
</evidence>
<evidence type="ECO:0000313" key="6">
    <source>
        <dbReference type="EMBL" id="AYO29545.1"/>
    </source>
</evidence>
<dbReference type="CDD" id="cd01392">
    <property type="entry name" value="HTH_LacI"/>
    <property type="match status" value="1"/>
</dbReference>
<organism evidence="6 7">
    <name type="scientific">Biomaibacter acetigenes</name>
    <dbReference type="NCBI Taxonomy" id="2316383"/>
    <lineage>
        <taxon>Bacteria</taxon>
        <taxon>Bacillati</taxon>
        <taxon>Bacillota</taxon>
        <taxon>Clostridia</taxon>
        <taxon>Thermosediminibacterales</taxon>
        <taxon>Tepidanaerobacteraceae</taxon>
        <taxon>Biomaibacter</taxon>
    </lineage>
</organism>
<dbReference type="PROSITE" id="PS50932">
    <property type="entry name" value="HTH_LACI_2"/>
    <property type="match status" value="1"/>
</dbReference>
<evidence type="ECO:0000256" key="2">
    <source>
        <dbReference type="ARBA" id="ARBA00023015"/>
    </source>
</evidence>
<dbReference type="SMART" id="SM00354">
    <property type="entry name" value="HTH_LACI"/>
    <property type="match status" value="1"/>
</dbReference>
<dbReference type="AlphaFoldDB" id="A0A3G2R2L6"/>
<dbReference type="CDD" id="cd06267">
    <property type="entry name" value="PBP1_LacI_sugar_binding-like"/>
    <property type="match status" value="1"/>
</dbReference>
<proteinExistence type="predicted"/>
<keyword evidence="1" id="KW-0678">Repressor</keyword>
<keyword evidence="3" id="KW-0238">DNA-binding</keyword>
<keyword evidence="4" id="KW-0804">Transcription</keyword>
<dbReference type="PANTHER" id="PTHR30146:SF148">
    <property type="entry name" value="HTH-TYPE TRANSCRIPTIONAL REPRESSOR PURR-RELATED"/>
    <property type="match status" value="1"/>
</dbReference>
<dbReference type="InterPro" id="IPR046335">
    <property type="entry name" value="LacI/GalR-like_sensor"/>
</dbReference>
<keyword evidence="7" id="KW-1185">Reference proteome</keyword>
<protein>
    <submittedName>
        <fullName evidence="6">LacI family transcriptional regulator</fullName>
    </submittedName>
</protein>
<dbReference type="Proteomes" id="UP000280960">
    <property type="component" value="Chromosome"/>
</dbReference>
<evidence type="ECO:0000256" key="1">
    <source>
        <dbReference type="ARBA" id="ARBA00022491"/>
    </source>
</evidence>
<dbReference type="SUPFAM" id="SSF53822">
    <property type="entry name" value="Periplasmic binding protein-like I"/>
    <property type="match status" value="1"/>
</dbReference>
<dbReference type="InterPro" id="IPR010982">
    <property type="entry name" value="Lambda_DNA-bd_dom_sf"/>
</dbReference>
<dbReference type="InterPro" id="IPR028082">
    <property type="entry name" value="Peripla_BP_I"/>
</dbReference>
<accession>A0A3G2R2L6</accession>
<sequence length="330" mass="37028">MVTIKEVAERAGVSTSTVSRALSGKIPVNDETKQKVLLAVKELNYQPNVLAQGLKDGKSRTLGLIIPNVRNLVFPAAIRGIEDMAKKHGYTVVLCNTDEDVETEKFYIDNLRRRLIDGFIFSTARPGHEHLLELKREGFPVVFLIRQMGEDVDTITVDNYKGAYDATKYMLLRGLKNIAFINGHMDIFLYQQRFEGYKKALEEAGFPFKEEMVVHEVYGWEDGYQAMTNLLKKNLKIDGVFATSDPKAIGVIRAIKDFGLKVPDDISVMGFDNSDMAPLLDPPLTTVSQPFYEMGAKACERLIKIIEAKKKPKAKVEVLPAEIVVRKSVV</sequence>
<dbReference type="Pfam" id="PF00356">
    <property type="entry name" value="LacI"/>
    <property type="match status" value="1"/>
</dbReference>
<dbReference type="EMBL" id="CP033169">
    <property type="protein sequence ID" value="AYO29545.1"/>
    <property type="molecule type" value="Genomic_DNA"/>
</dbReference>
<dbReference type="RefSeq" id="WP_122013952.1">
    <property type="nucleotide sequence ID" value="NZ_CP033169.1"/>
</dbReference>
<dbReference type="Pfam" id="PF13377">
    <property type="entry name" value="Peripla_BP_3"/>
    <property type="match status" value="1"/>
</dbReference>
<reference evidence="6 7" key="1">
    <citation type="submission" date="2018-10" db="EMBL/GenBank/DDBJ databases">
        <authorList>
            <person name="Zhang X."/>
        </authorList>
    </citation>
    <scope>NUCLEOTIDE SEQUENCE [LARGE SCALE GENOMIC DNA]</scope>
    <source>
        <strain evidence="6 7">SK-G1</strain>
    </source>
</reference>
<evidence type="ECO:0000256" key="4">
    <source>
        <dbReference type="ARBA" id="ARBA00023163"/>
    </source>
</evidence>
<dbReference type="GO" id="GO:0000976">
    <property type="term" value="F:transcription cis-regulatory region binding"/>
    <property type="evidence" value="ECO:0007669"/>
    <property type="project" value="TreeGrafter"/>
</dbReference>
<dbReference type="Gene3D" id="1.10.260.40">
    <property type="entry name" value="lambda repressor-like DNA-binding domains"/>
    <property type="match status" value="1"/>
</dbReference>
<dbReference type="PROSITE" id="PS00356">
    <property type="entry name" value="HTH_LACI_1"/>
    <property type="match status" value="1"/>
</dbReference>
<dbReference type="SUPFAM" id="SSF47413">
    <property type="entry name" value="lambda repressor-like DNA-binding domains"/>
    <property type="match status" value="1"/>
</dbReference>
<dbReference type="Gene3D" id="3.40.50.2300">
    <property type="match status" value="2"/>
</dbReference>